<keyword evidence="3" id="KW-1185">Reference proteome</keyword>
<evidence type="ECO:0000256" key="1">
    <source>
        <dbReference type="SAM" id="SignalP"/>
    </source>
</evidence>
<dbReference type="EMBL" id="CP136511">
    <property type="protein sequence ID" value="WOD14499.1"/>
    <property type="molecule type" value="Genomic_DNA"/>
</dbReference>
<organism evidence="2 3">
    <name type="scientific">Paraburkholderia kirstenboschensis</name>
    <dbReference type="NCBI Taxonomy" id="1245436"/>
    <lineage>
        <taxon>Bacteria</taxon>
        <taxon>Pseudomonadati</taxon>
        <taxon>Pseudomonadota</taxon>
        <taxon>Betaproteobacteria</taxon>
        <taxon>Burkholderiales</taxon>
        <taxon>Burkholderiaceae</taxon>
        <taxon>Paraburkholderia</taxon>
    </lineage>
</organism>
<feature type="chain" id="PRO_5045584601" evidence="1">
    <location>
        <begin position="24"/>
        <end position="75"/>
    </location>
</feature>
<feature type="signal peptide" evidence="1">
    <location>
        <begin position="1"/>
        <end position="23"/>
    </location>
</feature>
<reference evidence="2 3" key="1">
    <citation type="submission" date="2023-10" db="EMBL/GenBank/DDBJ databases">
        <title>Surface-active antibiotics is a multifunctional adaptation for post-fire microbes.</title>
        <authorList>
            <person name="Liu M.D."/>
            <person name="Du Y."/>
            <person name="Koupaei S.K."/>
            <person name="Kim N.R."/>
            <person name="Zhang W."/>
            <person name="Traxler M.F."/>
        </authorList>
    </citation>
    <scope>NUCLEOTIDE SEQUENCE [LARGE SCALE GENOMIC DNA]</scope>
    <source>
        <strain evidence="2 3">F3</strain>
    </source>
</reference>
<dbReference type="RefSeq" id="WP_317016400.1">
    <property type="nucleotide sequence ID" value="NZ_CP136511.1"/>
</dbReference>
<evidence type="ECO:0000313" key="3">
    <source>
        <dbReference type="Proteomes" id="UP001302652"/>
    </source>
</evidence>
<dbReference type="Pfam" id="PF19625">
    <property type="entry name" value="DUF6130"/>
    <property type="match status" value="1"/>
</dbReference>
<protein>
    <submittedName>
        <fullName evidence="2">DUF6130 family protein</fullName>
    </submittedName>
</protein>
<dbReference type="InterPro" id="IPR046133">
    <property type="entry name" value="DUF6130"/>
</dbReference>
<dbReference type="Proteomes" id="UP001302652">
    <property type="component" value="Chromosome 3"/>
</dbReference>
<sequence length="75" mass="7719">MDIKHLAAPIAAVLSVSSFTASAADVATPSAKAIRSASTYVEVENEPPPKLFVDPPLPDGLAIGVVWCGVDSISR</sequence>
<evidence type="ECO:0000313" key="2">
    <source>
        <dbReference type="EMBL" id="WOD14499.1"/>
    </source>
</evidence>
<proteinExistence type="predicted"/>
<accession>A0ABZ0EDF5</accession>
<name>A0ABZ0EDF5_9BURK</name>
<gene>
    <name evidence="2" type="ORF">RW095_03310</name>
</gene>
<keyword evidence="1" id="KW-0732">Signal</keyword>